<dbReference type="AlphaFoldDB" id="A0A813U4B8"/>
<evidence type="ECO:0000313" key="11">
    <source>
        <dbReference type="EMBL" id="CAF3604443.1"/>
    </source>
</evidence>
<name>A0A813U4B8_9BILA</name>
<keyword evidence="7" id="KW-0175">Coiled coil</keyword>
<dbReference type="EMBL" id="CAJNOQ010000589">
    <property type="protein sequence ID" value="CAF0818188.1"/>
    <property type="molecule type" value="Genomic_DNA"/>
</dbReference>
<gene>
    <name evidence="10" type="ORF">GPM918_LOCUS4402</name>
    <name evidence="11" type="ORF">SRO942_LOCUS4403</name>
</gene>
<feature type="compositionally biased region" description="Polar residues" evidence="8">
    <location>
        <begin position="606"/>
        <end position="615"/>
    </location>
</feature>
<keyword evidence="3" id="KW-0677">Repeat</keyword>
<feature type="compositionally biased region" description="Acidic residues" evidence="8">
    <location>
        <begin position="646"/>
        <end position="663"/>
    </location>
</feature>
<evidence type="ECO:0000256" key="3">
    <source>
        <dbReference type="ARBA" id="ARBA00022737"/>
    </source>
</evidence>
<dbReference type="PROSITE" id="PS00028">
    <property type="entry name" value="ZINC_FINGER_C2H2_1"/>
    <property type="match status" value="2"/>
</dbReference>
<dbReference type="InterPro" id="IPR013087">
    <property type="entry name" value="Znf_C2H2_type"/>
</dbReference>
<keyword evidence="2" id="KW-0479">Metal-binding</keyword>
<feature type="domain" description="C2H2-type" evidence="9">
    <location>
        <begin position="873"/>
        <end position="894"/>
    </location>
</feature>
<feature type="region of interest" description="Disordered" evidence="8">
    <location>
        <begin position="817"/>
        <end position="846"/>
    </location>
</feature>
<proteinExistence type="predicted"/>
<comment type="caution">
    <text evidence="10">The sequence shown here is derived from an EMBL/GenBank/DDBJ whole genome shotgun (WGS) entry which is preliminary data.</text>
</comment>
<feature type="region of interest" description="Disordered" evidence="8">
    <location>
        <begin position="606"/>
        <end position="709"/>
    </location>
</feature>
<evidence type="ECO:0000259" key="9">
    <source>
        <dbReference type="PROSITE" id="PS00028"/>
    </source>
</evidence>
<organism evidence="10 12">
    <name type="scientific">Didymodactylos carnosus</name>
    <dbReference type="NCBI Taxonomy" id="1234261"/>
    <lineage>
        <taxon>Eukaryota</taxon>
        <taxon>Metazoa</taxon>
        <taxon>Spiralia</taxon>
        <taxon>Gnathifera</taxon>
        <taxon>Rotifera</taxon>
        <taxon>Eurotatoria</taxon>
        <taxon>Bdelloidea</taxon>
        <taxon>Philodinida</taxon>
        <taxon>Philodinidae</taxon>
        <taxon>Didymodactylos</taxon>
    </lineage>
</organism>
<evidence type="ECO:0000256" key="6">
    <source>
        <dbReference type="ARBA" id="ARBA00023242"/>
    </source>
</evidence>
<feature type="coiled-coil region" evidence="7">
    <location>
        <begin position="179"/>
        <end position="206"/>
    </location>
</feature>
<evidence type="ECO:0000256" key="8">
    <source>
        <dbReference type="SAM" id="MobiDB-lite"/>
    </source>
</evidence>
<keyword evidence="6" id="KW-0539">Nucleus</keyword>
<keyword evidence="4" id="KW-0863">Zinc-finger</keyword>
<dbReference type="GO" id="GO:0008270">
    <property type="term" value="F:zinc ion binding"/>
    <property type="evidence" value="ECO:0007669"/>
    <property type="project" value="UniProtKB-KW"/>
</dbReference>
<feature type="compositionally biased region" description="Low complexity" evidence="8">
    <location>
        <begin position="835"/>
        <end position="846"/>
    </location>
</feature>
<accession>A0A813U4B8</accession>
<dbReference type="Proteomes" id="UP000681722">
    <property type="component" value="Unassembled WGS sequence"/>
</dbReference>
<evidence type="ECO:0000256" key="5">
    <source>
        <dbReference type="ARBA" id="ARBA00022833"/>
    </source>
</evidence>
<evidence type="ECO:0000256" key="1">
    <source>
        <dbReference type="ARBA" id="ARBA00004123"/>
    </source>
</evidence>
<feature type="compositionally biased region" description="Low complexity" evidence="8">
    <location>
        <begin position="817"/>
        <end position="828"/>
    </location>
</feature>
<dbReference type="InterPro" id="IPR045292">
    <property type="entry name" value="Complex1_LYR_NDUFB9_LYRM3"/>
</dbReference>
<dbReference type="PANTHER" id="PTHR24406">
    <property type="entry name" value="TRANSCRIPTIONAL REPRESSOR CTCFL-RELATED"/>
    <property type="match status" value="1"/>
</dbReference>
<dbReference type="InterPro" id="IPR050888">
    <property type="entry name" value="ZnF_C2H2-type_TF"/>
</dbReference>
<keyword evidence="5" id="KW-0862">Zinc</keyword>
<feature type="compositionally biased region" description="Basic and acidic residues" evidence="8">
    <location>
        <begin position="622"/>
        <end position="638"/>
    </location>
</feature>
<evidence type="ECO:0000256" key="4">
    <source>
        <dbReference type="ARBA" id="ARBA00022771"/>
    </source>
</evidence>
<feature type="compositionally biased region" description="Low complexity" evidence="8">
    <location>
        <begin position="700"/>
        <end position="709"/>
    </location>
</feature>
<evidence type="ECO:0000313" key="10">
    <source>
        <dbReference type="EMBL" id="CAF0818188.1"/>
    </source>
</evidence>
<dbReference type="Proteomes" id="UP000663829">
    <property type="component" value="Unassembled WGS sequence"/>
</dbReference>
<keyword evidence="12" id="KW-1185">Reference proteome</keyword>
<reference evidence="10" key="1">
    <citation type="submission" date="2021-02" db="EMBL/GenBank/DDBJ databases">
        <authorList>
            <person name="Nowell W R."/>
        </authorList>
    </citation>
    <scope>NUCLEOTIDE SEQUENCE</scope>
</reference>
<dbReference type="GO" id="GO:0005634">
    <property type="term" value="C:nucleus"/>
    <property type="evidence" value="ECO:0007669"/>
    <property type="project" value="UniProtKB-SubCell"/>
</dbReference>
<dbReference type="OrthoDB" id="6110130at2759"/>
<protein>
    <recommendedName>
        <fullName evidence="9">C2H2-type domain-containing protein</fullName>
    </recommendedName>
</protein>
<dbReference type="CDD" id="cd20263">
    <property type="entry name" value="Complex1_LYR_NDUFB9_LYRM3"/>
    <property type="match status" value="1"/>
</dbReference>
<evidence type="ECO:0000256" key="7">
    <source>
        <dbReference type="SAM" id="Coils"/>
    </source>
</evidence>
<sequence>MRLKHWPNRIDYRYDCVIIRARFDANKNIQDMMKAKRLLIAGEEEFQYEMSWFPEPWNFAESPGGIAEGRNPPPPDMALDAWHPLEKAQYPHYFAKRMKRKKAYMEWYLKKYGVPEPPMLSITVPGSYEDHFRMRDENHDVNEQSSDIDEIEDLTFLSSSKSIMTISSTDNNLEKSASNENDQVEYDNLEEKKKEHMNETIDLLSEESHNEDIEMNDDATKKTYSSFLIDDLASTPSLCSDEEDERRQLTDDINDEIVIEILLNEIISKIELIEDNVHNRQELSTEIKLLLNSIIEQIDSTGRKINNKRLLEENSEDDILVDVSKNSKRVRFESVLIDDDDGNSLPSTETSIEEIHLDNESTLFISELFESNRSKKRYTPYNRFLYHLGLDLCLERVLNDKNDKINTHAPLPHLNTQQMEMLTIYNKALNPERLHSCKYCQFNTDSYHVMENHYRTPHSILNRNNTTSFKKYQCTYCTFKTFRLSQLKQHFENRHGRHILLELQLSQYTCSFCPYETDNQDRMKKHKTYCEQKFVNSNMLNENLALTIEQNGYVNEKKRSGQKIVYTAVEKNNSGTVRVRLDLPSSSSDSSFPFVAYNVMEKPTNKQKQSFNCNKKFQHGSRKNEKKSNNRLKNKNDVIETVILEDSSESDDNYNDSNYEQDQEANGLETEESNKKKDVGFEPSRNQKNKKTTLYKPSVQPTTIISPPSQTPRTYPMILPRIANNVLLPANVITLNTDEPIQILDGGDGAIDDLYQSCIVCRRMILKSTYSRHLRLNHNVQSVYGLPLESVMKTPEILPPNSAQLTSPKPVLVLSTPELPSSSLSPASHTPGATKPSSNIINNSNKKNPFLTSSPIMLTKPSTSVSNESSNICPWCNKAYNQFVALIGHLMRFHRLSIDSAKDVIAQSTKSGLSTEKNVVSSYNMSKEDQRKVQFDKEVKRIQTEFIDEFYWKSVAPKCFIYEFKELSCFYCNENVSNLEHHLAFSHKIQMTTLLTNDQCCLCGLRCADTNLTLLEHQLRVHEGATYSAELKKFIRFQPPPNKTIHSIAQIKSVRALPNVSSKSPITLKSPSFPTSTMLINNRTGTPQKNSSEIIDVQNNEQRQRLAQTPKPLSTSTEKKFGCRKCNTGCLFTFDEMVNHLKIQHVLEVKLLRSCLICQRTFPKGVEYNMHVLEHVKQQNLMLKIKRTETL</sequence>
<feature type="domain" description="C2H2-type" evidence="9">
    <location>
        <begin position="1155"/>
        <end position="1175"/>
    </location>
</feature>
<dbReference type="SMART" id="SM00355">
    <property type="entry name" value="ZnF_C2H2"/>
    <property type="match status" value="9"/>
</dbReference>
<dbReference type="EMBL" id="CAJOBC010000589">
    <property type="protein sequence ID" value="CAF3604443.1"/>
    <property type="molecule type" value="Genomic_DNA"/>
</dbReference>
<evidence type="ECO:0000313" key="12">
    <source>
        <dbReference type="Proteomes" id="UP000663829"/>
    </source>
</evidence>
<evidence type="ECO:0000256" key="2">
    <source>
        <dbReference type="ARBA" id="ARBA00022723"/>
    </source>
</evidence>
<comment type="subcellular location">
    <subcellularLocation>
        <location evidence="1">Nucleus</location>
    </subcellularLocation>
</comment>
<dbReference type="Gene3D" id="3.30.160.60">
    <property type="entry name" value="Classic Zinc Finger"/>
    <property type="match status" value="1"/>
</dbReference>